<accession>A0A0R1WN99</accession>
<evidence type="ECO:0000313" key="2">
    <source>
        <dbReference type="EMBL" id="KRM17716.1"/>
    </source>
</evidence>
<evidence type="ECO:0000256" key="1">
    <source>
        <dbReference type="SAM" id="Phobius"/>
    </source>
</evidence>
<dbReference type="EMBL" id="AZFV01000007">
    <property type="protein sequence ID" value="KRM17716.1"/>
    <property type="molecule type" value="Genomic_DNA"/>
</dbReference>
<dbReference type="AlphaFoldDB" id="A0A0R1WN99"/>
<gene>
    <name evidence="2" type="ORF">FD31_GL002476</name>
</gene>
<sequence>MLTPEELHQEMTENKEFNMEMLHENPWLIPATIALTTLPVAVCIHGFWKNRQLQKKLKIEREKTKQLALGHHLEKTRRSFKF</sequence>
<dbReference type="STRING" id="1423774.FD31_GL002476"/>
<reference evidence="2 3" key="1">
    <citation type="journal article" date="2015" name="Genome Announc.">
        <title>Expanding the biotechnology potential of lactobacilli through comparative genomics of 213 strains and associated genera.</title>
        <authorList>
            <person name="Sun Z."/>
            <person name="Harris H.M."/>
            <person name="McCann A."/>
            <person name="Guo C."/>
            <person name="Argimon S."/>
            <person name="Zhang W."/>
            <person name="Yang X."/>
            <person name="Jeffery I.B."/>
            <person name="Cooney J.C."/>
            <person name="Kagawa T.F."/>
            <person name="Liu W."/>
            <person name="Song Y."/>
            <person name="Salvetti E."/>
            <person name="Wrobel A."/>
            <person name="Rasinkangas P."/>
            <person name="Parkhill J."/>
            <person name="Rea M.C."/>
            <person name="O'Sullivan O."/>
            <person name="Ritari J."/>
            <person name="Douillard F.P."/>
            <person name="Paul Ross R."/>
            <person name="Yang R."/>
            <person name="Briner A.E."/>
            <person name="Felis G.E."/>
            <person name="de Vos W.M."/>
            <person name="Barrangou R."/>
            <person name="Klaenhammer T.R."/>
            <person name="Caufield P.W."/>
            <person name="Cui Y."/>
            <person name="Zhang H."/>
            <person name="O'Toole P.W."/>
        </authorList>
    </citation>
    <scope>NUCLEOTIDE SEQUENCE [LARGE SCALE GENOMIC DNA]</scope>
    <source>
        <strain evidence="2 3">DSM 16982</strain>
    </source>
</reference>
<keyword evidence="1" id="KW-1133">Transmembrane helix</keyword>
<evidence type="ECO:0008006" key="4">
    <source>
        <dbReference type="Google" id="ProtNLM"/>
    </source>
</evidence>
<keyword evidence="3" id="KW-1185">Reference proteome</keyword>
<keyword evidence="1" id="KW-0812">Transmembrane</keyword>
<dbReference type="Proteomes" id="UP000051302">
    <property type="component" value="Unassembled WGS sequence"/>
</dbReference>
<protein>
    <recommendedName>
        <fullName evidence="4">Transposase</fullName>
    </recommendedName>
</protein>
<organism evidence="2 3">
    <name type="scientific">Companilactobacillus nantensis DSM 16982</name>
    <dbReference type="NCBI Taxonomy" id="1423774"/>
    <lineage>
        <taxon>Bacteria</taxon>
        <taxon>Bacillati</taxon>
        <taxon>Bacillota</taxon>
        <taxon>Bacilli</taxon>
        <taxon>Lactobacillales</taxon>
        <taxon>Lactobacillaceae</taxon>
        <taxon>Companilactobacillus</taxon>
    </lineage>
</organism>
<comment type="caution">
    <text evidence="2">The sequence shown here is derived from an EMBL/GenBank/DDBJ whole genome shotgun (WGS) entry which is preliminary data.</text>
</comment>
<name>A0A0R1WN99_9LACO</name>
<keyword evidence="1" id="KW-0472">Membrane</keyword>
<dbReference type="PATRIC" id="fig|1423774.3.peg.2573"/>
<dbReference type="RefSeq" id="WP_057891567.1">
    <property type="nucleotide sequence ID" value="NZ_AZFV01000007.1"/>
</dbReference>
<proteinExistence type="predicted"/>
<evidence type="ECO:0000313" key="3">
    <source>
        <dbReference type="Proteomes" id="UP000051302"/>
    </source>
</evidence>
<feature type="transmembrane region" description="Helical" evidence="1">
    <location>
        <begin position="27"/>
        <end position="48"/>
    </location>
</feature>